<name>A0A1T4YKH9_9BACL</name>
<feature type="domain" description="DUF218" evidence="1">
    <location>
        <begin position="43"/>
        <end position="179"/>
    </location>
</feature>
<dbReference type="InterPro" id="IPR051599">
    <property type="entry name" value="Cell_Envelope_Assoc"/>
</dbReference>
<sequence length="191" mass="21719">MKKLIGIVIVAALLLAGLMMFWLIPAERMKEAQQHTADGSYKYAVVLGAKVNGEEPSLSLRYRLEAATEYAKRFPHVQLVLSGGQGKDEALSEAQAMYTYLIQQGIEKERLLLEDQSTSTYENLKYTQELLPELAGVTIISSDFHLARARFLAKQLGWETDVVTARTPEIVKTKVWIRERLALFKTWIFRK</sequence>
<dbReference type="GO" id="GO:0043164">
    <property type="term" value="P:Gram-negative-bacterium-type cell wall biogenesis"/>
    <property type="evidence" value="ECO:0007669"/>
    <property type="project" value="TreeGrafter"/>
</dbReference>
<reference evidence="3" key="1">
    <citation type="submission" date="2017-02" db="EMBL/GenBank/DDBJ databases">
        <authorList>
            <person name="Varghese N."/>
            <person name="Submissions S."/>
        </authorList>
    </citation>
    <scope>NUCLEOTIDE SEQUENCE [LARGE SCALE GENOMIC DNA]</scope>
    <source>
        <strain evidence="3">DSM 23966</strain>
    </source>
</reference>
<evidence type="ECO:0000313" key="2">
    <source>
        <dbReference type="EMBL" id="SKB02282.1"/>
    </source>
</evidence>
<dbReference type="InterPro" id="IPR003848">
    <property type="entry name" value="DUF218"/>
</dbReference>
<dbReference type="AlphaFoldDB" id="A0A1T4YKH9"/>
<protein>
    <submittedName>
        <fullName evidence="2">Uncharacterized SAM-binding protein YcdF, DUF218 family</fullName>
    </submittedName>
</protein>
<dbReference type="InterPro" id="IPR014729">
    <property type="entry name" value="Rossmann-like_a/b/a_fold"/>
</dbReference>
<dbReference type="PANTHER" id="PTHR30336">
    <property type="entry name" value="INNER MEMBRANE PROTEIN, PROBABLE PERMEASE"/>
    <property type="match status" value="1"/>
</dbReference>
<evidence type="ECO:0000259" key="1">
    <source>
        <dbReference type="Pfam" id="PF02698"/>
    </source>
</evidence>
<dbReference type="EMBL" id="FUYJ01000006">
    <property type="protein sequence ID" value="SKB02282.1"/>
    <property type="molecule type" value="Genomic_DNA"/>
</dbReference>
<dbReference type="GO" id="GO:0000270">
    <property type="term" value="P:peptidoglycan metabolic process"/>
    <property type="evidence" value="ECO:0007669"/>
    <property type="project" value="TreeGrafter"/>
</dbReference>
<dbReference type="Gene3D" id="3.40.50.620">
    <property type="entry name" value="HUPs"/>
    <property type="match status" value="1"/>
</dbReference>
<dbReference type="PANTHER" id="PTHR30336:SF4">
    <property type="entry name" value="ENVELOPE BIOGENESIS FACTOR ELYC"/>
    <property type="match status" value="1"/>
</dbReference>
<proteinExistence type="predicted"/>
<dbReference type="Pfam" id="PF02698">
    <property type="entry name" value="DUF218"/>
    <property type="match status" value="1"/>
</dbReference>
<gene>
    <name evidence="2" type="ORF">SAMN04244570_2900</name>
</gene>
<dbReference type="CDD" id="cd06259">
    <property type="entry name" value="YdcF-like"/>
    <property type="match status" value="1"/>
</dbReference>
<evidence type="ECO:0000313" key="3">
    <source>
        <dbReference type="Proteomes" id="UP000190042"/>
    </source>
</evidence>
<accession>A0A1T4YKH9</accession>
<dbReference type="Proteomes" id="UP000190042">
    <property type="component" value="Unassembled WGS sequence"/>
</dbReference>
<dbReference type="GO" id="GO:0005886">
    <property type="term" value="C:plasma membrane"/>
    <property type="evidence" value="ECO:0007669"/>
    <property type="project" value="TreeGrafter"/>
</dbReference>
<organism evidence="2 3">
    <name type="scientific">Sporosarcina newyorkensis</name>
    <dbReference type="NCBI Taxonomy" id="759851"/>
    <lineage>
        <taxon>Bacteria</taxon>
        <taxon>Bacillati</taxon>
        <taxon>Bacillota</taxon>
        <taxon>Bacilli</taxon>
        <taxon>Bacillales</taxon>
        <taxon>Caryophanaceae</taxon>
        <taxon>Sporosarcina</taxon>
    </lineage>
</organism>
<dbReference type="RefSeq" id="WP_078818124.1">
    <property type="nucleotide sequence ID" value="NZ_FUYJ01000006.1"/>
</dbReference>
<keyword evidence="3" id="KW-1185">Reference proteome</keyword>